<name>A0A4R0YN68_9GAMM</name>
<gene>
    <name evidence="2" type="ORF">EZM97_30805</name>
</gene>
<proteinExistence type="predicted"/>
<dbReference type="Proteomes" id="UP000291822">
    <property type="component" value="Unassembled WGS sequence"/>
</dbReference>
<dbReference type="InterPro" id="IPR018640">
    <property type="entry name" value="DUF2063"/>
</dbReference>
<feature type="domain" description="Putative DNA-binding" evidence="1">
    <location>
        <begin position="5"/>
        <end position="91"/>
    </location>
</feature>
<organism evidence="2 3">
    <name type="scientific">Dyella soli</name>
    <dbReference type="NCBI Taxonomy" id="522319"/>
    <lineage>
        <taxon>Bacteria</taxon>
        <taxon>Pseudomonadati</taxon>
        <taxon>Pseudomonadota</taxon>
        <taxon>Gammaproteobacteria</taxon>
        <taxon>Lysobacterales</taxon>
        <taxon>Rhodanobacteraceae</taxon>
        <taxon>Dyella</taxon>
    </lineage>
</organism>
<evidence type="ECO:0000259" key="1">
    <source>
        <dbReference type="Pfam" id="PF09836"/>
    </source>
</evidence>
<keyword evidence="3" id="KW-1185">Reference proteome</keyword>
<accession>A0A4R0YN68</accession>
<dbReference type="RefSeq" id="WP_131412002.1">
    <property type="nucleotide sequence ID" value="NZ_SJTG01000005.1"/>
</dbReference>
<evidence type="ECO:0000313" key="3">
    <source>
        <dbReference type="Proteomes" id="UP000291822"/>
    </source>
</evidence>
<sequence length="286" mass="31284">MKLVEMQREFRHWLVASSGAIETRLDGTARPGLAVYQNNYRTQLIGCLQMSYPLLRTWLGDDAFLRAAITHVDRRPPHAWTLDAYGADFGDTLRALFPRNPDVHELAWIEWALSESFVAADVPPMPGDELGQVDWDSARLRLSPSLRLRALTTNADAIWSALQQGAQPPESAMLAAPAGLLVWRQGFTSRLQATDVVAYAALQLLRDDDGFDSLCDALVEHLGEEAGVARAGTLLANWLAAGIVAGVEHGTDAAMADDGHDLPHWHEDYRADHAPRQPSAVHAAAA</sequence>
<dbReference type="Pfam" id="PF09836">
    <property type="entry name" value="DUF2063"/>
    <property type="match status" value="1"/>
</dbReference>
<evidence type="ECO:0000313" key="2">
    <source>
        <dbReference type="EMBL" id="TCI07007.1"/>
    </source>
</evidence>
<reference evidence="2 3" key="1">
    <citation type="submission" date="2019-02" db="EMBL/GenBank/DDBJ databases">
        <title>Dyella amyloliquefaciens sp. nov., isolated from forest soil.</title>
        <authorList>
            <person name="Gao Z.-H."/>
            <person name="Qiu L.-H."/>
        </authorList>
    </citation>
    <scope>NUCLEOTIDE SEQUENCE [LARGE SCALE GENOMIC DNA]</scope>
    <source>
        <strain evidence="2 3">KACC 12747</strain>
    </source>
</reference>
<dbReference type="EMBL" id="SJTG01000005">
    <property type="protein sequence ID" value="TCI07007.1"/>
    <property type="molecule type" value="Genomic_DNA"/>
</dbReference>
<protein>
    <submittedName>
        <fullName evidence="2">DUF2063 domain-containing protein</fullName>
    </submittedName>
</protein>
<dbReference type="AlphaFoldDB" id="A0A4R0YN68"/>
<comment type="caution">
    <text evidence="2">The sequence shown here is derived from an EMBL/GenBank/DDBJ whole genome shotgun (WGS) entry which is preliminary data.</text>
</comment>